<dbReference type="SUPFAM" id="SSF55298">
    <property type="entry name" value="YjgF-like"/>
    <property type="match status" value="1"/>
</dbReference>
<protein>
    <submittedName>
        <fullName evidence="2">2-iminobutanoate/2-iminopropanoate deaminase</fullName>
    </submittedName>
</protein>
<proteinExistence type="inferred from homology"/>
<name>A0A1I1VDV7_9BACT</name>
<dbReference type="OrthoDB" id="9808943at2"/>
<keyword evidence="3" id="KW-1185">Reference proteome</keyword>
<dbReference type="PANTHER" id="PTHR11803:SF58">
    <property type="entry name" value="PROTEIN HMF1-RELATED"/>
    <property type="match status" value="1"/>
</dbReference>
<gene>
    <name evidence="2" type="ORF">SAMN02745121_01622</name>
</gene>
<dbReference type="CDD" id="cd00448">
    <property type="entry name" value="YjgF_YER057c_UK114_family"/>
    <property type="match status" value="1"/>
</dbReference>
<evidence type="ECO:0000256" key="1">
    <source>
        <dbReference type="ARBA" id="ARBA00010552"/>
    </source>
</evidence>
<accession>A0A1I1VDV7</accession>
<dbReference type="GO" id="GO:0005829">
    <property type="term" value="C:cytosol"/>
    <property type="evidence" value="ECO:0007669"/>
    <property type="project" value="TreeGrafter"/>
</dbReference>
<organism evidence="2 3">
    <name type="scientific">Nannocystis exedens</name>
    <dbReference type="NCBI Taxonomy" id="54"/>
    <lineage>
        <taxon>Bacteria</taxon>
        <taxon>Pseudomonadati</taxon>
        <taxon>Myxococcota</taxon>
        <taxon>Polyangia</taxon>
        <taxon>Nannocystales</taxon>
        <taxon>Nannocystaceae</taxon>
        <taxon>Nannocystis</taxon>
    </lineage>
</organism>
<evidence type="ECO:0000313" key="3">
    <source>
        <dbReference type="Proteomes" id="UP000199400"/>
    </source>
</evidence>
<evidence type="ECO:0000313" key="2">
    <source>
        <dbReference type="EMBL" id="SFD79283.1"/>
    </source>
</evidence>
<dbReference type="GO" id="GO:0019239">
    <property type="term" value="F:deaminase activity"/>
    <property type="evidence" value="ECO:0007669"/>
    <property type="project" value="TreeGrafter"/>
</dbReference>
<dbReference type="InterPro" id="IPR019897">
    <property type="entry name" value="RidA_CS"/>
</dbReference>
<dbReference type="PANTHER" id="PTHR11803">
    <property type="entry name" value="2-IMINOBUTANOATE/2-IMINOPROPANOATE DEAMINASE RIDA"/>
    <property type="match status" value="1"/>
</dbReference>
<dbReference type="Pfam" id="PF01042">
    <property type="entry name" value="Ribonuc_L-PSP"/>
    <property type="match status" value="1"/>
</dbReference>
<dbReference type="RefSeq" id="WP_096330390.1">
    <property type="nucleotide sequence ID" value="NZ_FOMX01000004.1"/>
</dbReference>
<sequence length="136" mass="14471">MQHDAPPVVRTVISTPDAPAAIGPYSQGIVVSGGRTLYTAGQIPLDPQTMQIVGDGDIKAQTERVMQNLAAILRAAGMDFTNVVRCGIFLKDMKDFAAVNEIYGRHFGDHRPARSTVAVATLPKDVLVEIDAIAVG</sequence>
<dbReference type="Proteomes" id="UP000199400">
    <property type="component" value="Unassembled WGS sequence"/>
</dbReference>
<dbReference type="NCBIfam" id="TIGR00004">
    <property type="entry name" value="Rid family detoxifying hydrolase"/>
    <property type="match status" value="1"/>
</dbReference>
<dbReference type="PROSITE" id="PS01094">
    <property type="entry name" value="UPF0076"/>
    <property type="match status" value="1"/>
</dbReference>
<dbReference type="AlphaFoldDB" id="A0A1I1VDV7"/>
<dbReference type="Gene3D" id="3.30.1330.40">
    <property type="entry name" value="RutC-like"/>
    <property type="match status" value="1"/>
</dbReference>
<comment type="similarity">
    <text evidence="1">Belongs to the RutC family.</text>
</comment>
<dbReference type="EMBL" id="FOMX01000004">
    <property type="protein sequence ID" value="SFD79283.1"/>
    <property type="molecule type" value="Genomic_DNA"/>
</dbReference>
<dbReference type="STRING" id="54.SAMN02745121_01622"/>
<dbReference type="InterPro" id="IPR035959">
    <property type="entry name" value="RutC-like_sf"/>
</dbReference>
<dbReference type="FunFam" id="3.30.1330.40:FF:000001">
    <property type="entry name" value="L-PSP family endoribonuclease"/>
    <property type="match status" value="1"/>
</dbReference>
<dbReference type="InterPro" id="IPR006175">
    <property type="entry name" value="YjgF/YER057c/UK114"/>
</dbReference>
<dbReference type="InterPro" id="IPR006056">
    <property type="entry name" value="RidA"/>
</dbReference>
<reference evidence="3" key="1">
    <citation type="submission" date="2016-10" db="EMBL/GenBank/DDBJ databases">
        <authorList>
            <person name="Varghese N."/>
            <person name="Submissions S."/>
        </authorList>
    </citation>
    <scope>NUCLEOTIDE SEQUENCE [LARGE SCALE GENOMIC DNA]</scope>
    <source>
        <strain evidence="3">ATCC 25963</strain>
    </source>
</reference>